<dbReference type="EC" id="3.5.99.6" evidence="4"/>
<sequence length="251" mass="27727">MLTMEKAKDYTELSEMAAERIITKLSQKPDAVLGLATGSTPEDMYDALIKAYELKRISFAEATTFNLDEYVDLDPSDENSYAYYMYHHLFRHIDLSPDNAHLPNGKSADPDAACQAYEQLIEKAGGIDLQVIGIGLNGHIGFNEPYTPFEQRTHVVELDETTRKANARFFPDLDAVPTHAVTMGIQNIMESKELLLLVAGEQKAAVLERLVYGDKTEAFPASIIKDHPNVTIIADQGALSGLKAADYQTGD</sequence>
<evidence type="ECO:0000259" key="5">
    <source>
        <dbReference type="Pfam" id="PF01182"/>
    </source>
</evidence>
<keyword evidence="7" id="KW-1185">Reference proteome</keyword>
<comment type="function">
    <text evidence="4">Catalyzes the reversible isomerization-deamination of glucosamine 6-phosphate (GlcN6P) to form fructose 6-phosphate (Fru6P) and ammonium ion.</text>
</comment>
<dbReference type="AlphaFoldDB" id="A0A1G6IXM0"/>
<feature type="active site" description="Proton acceptor; for enolization step" evidence="4">
    <location>
        <position position="68"/>
    </location>
</feature>
<dbReference type="GO" id="GO:0004342">
    <property type="term" value="F:glucosamine-6-phosphate deaminase activity"/>
    <property type="evidence" value="ECO:0007669"/>
    <property type="project" value="UniProtKB-UniRule"/>
</dbReference>
<dbReference type="PANTHER" id="PTHR11280">
    <property type="entry name" value="GLUCOSAMINE-6-PHOSPHATE ISOMERASE"/>
    <property type="match status" value="1"/>
</dbReference>
<reference evidence="7" key="1">
    <citation type="submission" date="2016-10" db="EMBL/GenBank/DDBJ databases">
        <authorList>
            <person name="Varghese N."/>
            <person name="Submissions S."/>
        </authorList>
    </citation>
    <scope>NUCLEOTIDE SEQUENCE [LARGE SCALE GENOMIC DNA]</scope>
    <source>
        <strain evidence="7">DSM 21620</strain>
    </source>
</reference>
<comment type="pathway">
    <text evidence="4">Amino-sugar metabolism; N-acetylneuraminate degradation; D-fructose 6-phosphate from N-acetylneuraminate: step 5/5.</text>
</comment>
<protein>
    <recommendedName>
        <fullName evidence="4">Glucosamine-6-phosphate deaminase</fullName>
        <ecNumber evidence="4">3.5.99.6</ecNumber>
    </recommendedName>
    <alternativeName>
        <fullName evidence="4">GlcN6P deaminase</fullName>
        <shortName evidence="4">GNPDA</shortName>
    </alternativeName>
    <alternativeName>
        <fullName evidence="4">Glucosamine-6-phosphate isomerase</fullName>
    </alternativeName>
</protein>
<dbReference type="GO" id="GO:0005975">
    <property type="term" value="P:carbohydrate metabolic process"/>
    <property type="evidence" value="ECO:0007669"/>
    <property type="project" value="InterPro"/>
</dbReference>
<dbReference type="InterPro" id="IPR006148">
    <property type="entry name" value="Glc/Gal-6P_isomerase"/>
</dbReference>
<feature type="active site" description="Proton acceptor; for ring-opening step" evidence="4">
    <location>
        <position position="139"/>
    </location>
</feature>
<gene>
    <name evidence="4" type="primary">nagB</name>
    <name evidence="6" type="ORF">SAMN05421663_101415</name>
</gene>
<comment type="similarity">
    <text evidence="4">Belongs to the glucosamine/galactosamine-6-phosphate isomerase family. NagB subfamily.</text>
</comment>
<feature type="active site" description="For ring-opening step" evidence="4">
    <location>
        <position position="137"/>
    </location>
</feature>
<dbReference type="GO" id="GO:0042802">
    <property type="term" value="F:identical protein binding"/>
    <property type="evidence" value="ECO:0007669"/>
    <property type="project" value="TreeGrafter"/>
</dbReference>
<dbReference type="EMBL" id="FMZB01000001">
    <property type="protein sequence ID" value="SDC11268.1"/>
    <property type="molecule type" value="Genomic_DNA"/>
</dbReference>
<evidence type="ECO:0000313" key="7">
    <source>
        <dbReference type="Proteomes" id="UP000198666"/>
    </source>
</evidence>
<dbReference type="GO" id="GO:0006043">
    <property type="term" value="P:glucosamine catabolic process"/>
    <property type="evidence" value="ECO:0007669"/>
    <property type="project" value="TreeGrafter"/>
</dbReference>
<organism evidence="6 7">
    <name type="scientific">Terribacillus halophilus</name>
    <dbReference type="NCBI Taxonomy" id="361279"/>
    <lineage>
        <taxon>Bacteria</taxon>
        <taxon>Bacillati</taxon>
        <taxon>Bacillota</taxon>
        <taxon>Bacilli</taxon>
        <taxon>Bacillales</taxon>
        <taxon>Bacillaceae</taxon>
        <taxon>Terribacillus</taxon>
    </lineage>
</organism>
<dbReference type="GO" id="GO:0005737">
    <property type="term" value="C:cytoplasm"/>
    <property type="evidence" value="ECO:0007669"/>
    <property type="project" value="TreeGrafter"/>
</dbReference>
<dbReference type="NCBIfam" id="TIGR00502">
    <property type="entry name" value="nagB"/>
    <property type="match status" value="1"/>
</dbReference>
<accession>A0A1G6IXM0</accession>
<dbReference type="RefSeq" id="WP_342005068.1">
    <property type="nucleotide sequence ID" value="NZ_FMZB01000001.1"/>
</dbReference>
<evidence type="ECO:0000313" key="6">
    <source>
        <dbReference type="EMBL" id="SDC11268.1"/>
    </source>
</evidence>
<dbReference type="InterPro" id="IPR037171">
    <property type="entry name" value="NagB/RpiA_transferase-like"/>
</dbReference>
<feature type="active site" description="For ring-opening step" evidence="4">
    <location>
        <position position="144"/>
    </location>
</feature>
<dbReference type="STRING" id="361279.SAMN05421663_101415"/>
<keyword evidence="3 4" id="KW-0119">Carbohydrate metabolism</keyword>
<proteinExistence type="inferred from homology"/>
<comment type="catalytic activity">
    <reaction evidence="1 4">
        <text>alpha-D-glucosamine 6-phosphate + H2O = beta-D-fructose 6-phosphate + NH4(+)</text>
        <dbReference type="Rhea" id="RHEA:12172"/>
        <dbReference type="ChEBI" id="CHEBI:15377"/>
        <dbReference type="ChEBI" id="CHEBI:28938"/>
        <dbReference type="ChEBI" id="CHEBI:57634"/>
        <dbReference type="ChEBI" id="CHEBI:75989"/>
        <dbReference type="EC" id="3.5.99.6"/>
    </reaction>
</comment>
<feature type="domain" description="Glucosamine/galactosamine-6-phosphate isomerase" evidence="5">
    <location>
        <begin position="11"/>
        <end position="227"/>
    </location>
</feature>
<evidence type="ECO:0000256" key="2">
    <source>
        <dbReference type="ARBA" id="ARBA00022801"/>
    </source>
</evidence>
<dbReference type="PROSITE" id="PS01161">
    <property type="entry name" value="GLC_GALNAC_ISOMERASE"/>
    <property type="match status" value="1"/>
</dbReference>
<dbReference type="PANTHER" id="PTHR11280:SF5">
    <property type="entry name" value="GLUCOSAMINE-6-PHOSPHATE ISOMERASE"/>
    <property type="match status" value="1"/>
</dbReference>
<dbReference type="HAMAP" id="MF_01241">
    <property type="entry name" value="GlcN6P_deamin"/>
    <property type="match status" value="1"/>
</dbReference>
<dbReference type="InterPro" id="IPR004547">
    <property type="entry name" value="Glucosamine6P_isomerase"/>
</dbReference>
<dbReference type="CDD" id="cd01399">
    <property type="entry name" value="GlcN6P_deaminase"/>
    <property type="match status" value="1"/>
</dbReference>
<dbReference type="GO" id="GO:0019262">
    <property type="term" value="P:N-acetylneuraminate catabolic process"/>
    <property type="evidence" value="ECO:0007669"/>
    <property type="project" value="UniProtKB-UniRule"/>
</dbReference>
<evidence type="ECO:0000256" key="1">
    <source>
        <dbReference type="ARBA" id="ARBA00000644"/>
    </source>
</evidence>
<name>A0A1G6IXM0_9BACI</name>
<dbReference type="Pfam" id="PF01182">
    <property type="entry name" value="Glucosamine_iso"/>
    <property type="match status" value="1"/>
</dbReference>
<comment type="caution">
    <text evidence="4">Lacks conserved residue(s) required for the propagation of feature annotation.</text>
</comment>
<evidence type="ECO:0000256" key="4">
    <source>
        <dbReference type="HAMAP-Rule" id="MF_01241"/>
    </source>
</evidence>
<keyword evidence="2 4" id="KW-0378">Hydrolase</keyword>
<dbReference type="FunFam" id="3.40.50.1360:FF:000003">
    <property type="entry name" value="Glucosamine-6-phosphate deaminase"/>
    <property type="match status" value="1"/>
</dbReference>
<dbReference type="GO" id="GO:0006046">
    <property type="term" value="P:N-acetylglucosamine catabolic process"/>
    <property type="evidence" value="ECO:0007669"/>
    <property type="project" value="UniProtKB-UniRule"/>
</dbReference>
<dbReference type="UniPathway" id="UPA00629">
    <property type="reaction ID" value="UER00684"/>
</dbReference>
<dbReference type="InterPro" id="IPR018321">
    <property type="entry name" value="Glucosamine6P_isomerase_CS"/>
</dbReference>
<evidence type="ECO:0000256" key="3">
    <source>
        <dbReference type="ARBA" id="ARBA00023277"/>
    </source>
</evidence>
<dbReference type="Proteomes" id="UP000198666">
    <property type="component" value="Unassembled WGS sequence"/>
</dbReference>
<dbReference type="Gene3D" id="3.40.50.1360">
    <property type="match status" value="1"/>
</dbReference>
<dbReference type="SUPFAM" id="SSF100950">
    <property type="entry name" value="NagB/RpiA/CoA transferase-like"/>
    <property type="match status" value="1"/>
</dbReference>